<dbReference type="PIRSF" id="PIRSF037676">
    <property type="entry name" value="DUF683"/>
    <property type="match status" value="1"/>
</dbReference>
<reference evidence="4 5" key="1">
    <citation type="submission" date="2020-04" db="EMBL/GenBank/DDBJ databases">
        <title>Description of novel Gluconacetobacter.</title>
        <authorList>
            <person name="Sombolestani A."/>
        </authorList>
    </citation>
    <scope>NUCLEOTIDE SEQUENCE [LARGE SCALE GENOMIC DNA]</scope>
    <source>
        <strain evidence="4 5">LMG 21312</strain>
    </source>
</reference>
<keyword evidence="5" id="KW-1185">Reference proteome</keyword>
<feature type="coiled-coil region" evidence="3">
    <location>
        <begin position="4"/>
        <end position="66"/>
    </location>
</feature>
<comment type="caution">
    <text evidence="4">The sequence shown here is derived from an EMBL/GenBank/DDBJ whole genome shotgun (WGS) entry which is preliminary data.</text>
</comment>
<name>A0A7W4J6R8_9PROT</name>
<keyword evidence="3" id="KW-0175">Coiled coil</keyword>
<proteinExistence type="inferred from homology"/>
<dbReference type="InterPro" id="IPR029012">
    <property type="entry name" value="Helix_hairpin_bin_sf"/>
</dbReference>
<comment type="similarity">
    <text evidence="2">Belongs to the UPF0437 family.</text>
</comment>
<dbReference type="Proteomes" id="UP000561066">
    <property type="component" value="Unassembled WGS sequence"/>
</dbReference>
<dbReference type="Pfam" id="PF05082">
    <property type="entry name" value="Rop-like"/>
    <property type="match status" value="1"/>
</dbReference>
<keyword evidence="1" id="KW-0535">Nitrogen fixation</keyword>
<evidence type="ECO:0000256" key="3">
    <source>
        <dbReference type="SAM" id="Coils"/>
    </source>
</evidence>
<gene>
    <name evidence="4" type="ORF">HLH21_06795</name>
</gene>
<evidence type="ECO:0000313" key="5">
    <source>
        <dbReference type="Proteomes" id="UP000561066"/>
    </source>
</evidence>
<organism evidence="4 5">
    <name type="scientific">Gluconacetobacter johannae</name>
    <dbReference type="NCBI Taxonomy" id="112140"/>
    <lineage>
        <taxon>Bacteria</taxon>
        <taxon>Pseudomonadati</taxon>
        <taxon>Pseudomonadota</taxon>
        <taxon>Alphaproteobacteria</taxon>
        <taxon>Acetobacterales</taxon>
        <taxon>Acetobacteraceae</taxon>
        <taxon>Gluconacetobacter</taxon>
    </lineage>
</organism>
<dbReference type="Gene3D" id="1.10.287.660">
    <property type="entry name" value="Helix hairpin bin"/>
    <property type="match status" value="1"/>
</dbReference>
<evidence type="ECO:0000313" key="4">
    <source>
        <dbReference type="EMBL" id="MBB2175639.1"/>
    </source>
</evidence>
<dbReference type="RefSeq" id="WP_182942611.1">
    <property type="nucleotide sequence ID" value="NZ_JABEQH010000007.1"/>
</dbReference>
<accession>A0A7W4J6R8</accession>
<dbReference type="InterPro" id="IPR007774">
    <property type="entry name" value="Put_N_fixation"/>
</dbReference>
<evidence type="ECO:0000256" key="1">
    <source>
        <dbReference type="ARBA" id="ARBA00023231"/>
    </source>
</evidence>
<evidence type="ECO:0000256" key="2">
    <source>
        <dbReference type="ARBA" id="ARBA00044954"/>
    </source>
</evidence>
<sequence length="69" mass="7793">MSDIETLKAELKKLSARATKAKMDLHDLSEDLPVNWQSITEVAARAQAAYAELTEKREALKVLEEQVEH</sequence>
<dbReference type="AlphaFoldDB" id="A0A7W4J6R8"/>
<protein>
    <submittedName>
        <fullName evidence="4">Uncharacterized protein</fullName>
    </submittedName>
</protein>
<dbReference type="EMBL" id="JABEQH010000007">
    <property type="protein sequence ID" value="MBB2175639.1"/>
    <property type="molecule type" value="Genomic_DNA"/>
</dbReference>